<evidence type="ECO:0000313" key="1">
    <source>
        <dbReference type="EMBL" id="OQS31079.1"/>
    </source>
</evidence>
<dbReference type="AlphaFoldDB" id="A0A1W0C8P1"/>
<organism evidence="1 2">
    <name type="scientific">Chromobacterium haemolyticum</name>
    <dbReference type="NCBI Taxonomy" id="394935"/>
    <lineage>
        <taxon>Bacteria</taxon>
        <taxon>Pseudomonadati</taxon>
        <taxon>Pseudomonadota</taxon>
        <taxon>Betaproteobacteria</taxon>
        <taxon>Neisseriales</taxon>
        <taxon>Chromobacteriaceae</taxon>
        <taxon>Chromobacterium</taxon>
    </lineage>
</organism>
<proteinExistence type="predicted"/>
<protein>
    <submittedName>
        <fullName evidence="1">Uncharacterized protein</fullName>
    </submittedName>
</protein>
<evidence type="ECO:0000313" key="2">
    <source>
        <dbReference type="Proteomes" id="UP000192721"/>
    </source>
</evidence>
<accession>A0A1W0C8P1</accession>
<name>A0A1W0C8P1_9NEIS</name>
<sequence length="67" mass="7404">MRNVLVCIPKSHQALAGTLIRQVFLQPDTEGAHELWRQAADKLRPKFGKAGRCCTNPPVPRLGKIVA</sequence>
<dbReference type="Proteomes" id="UP000192721">
    <property type="component" value="Unassembled WGS sequence"/>
</dbReference>
<comment type="caution">
    <text evidence="1">The sequence shown here is derived from an EMBL/GenBank/DDBJ whole genome shotgun (WGS) entry which is preliminary data.</text>
</comment>
<gene>
    <name evidence="1" type="ORF">B0T45_23280</name>
</gene>
<dbReference type="EMBL" id="MUKV01000077">
    <property type="protein sequence ID" value="OQS31079.1"/>
    <property type="molecule type" value="Genomic_DNA"/>
</dbReference>
<reference evidence="1 2" key="1">
    <citation type="submission" date="2017-02" db="EMBL/GenBank/DDBJ databases">
        <title>Chromobacterium haemolyticum H5244.</title>
        <authorList>
            <person name="Gulvik C.A."/>
        </authorList>
    </citation>
    <scope>NUCLEOTIDE SEQUENCE [LARGE SCALE GENOMIC DNA]</scope>
    <source>
        <strain evidence="1 2">H5244</strain>
    </source>
</reference>